<dbReference type="InterPro" id="IPR036188">
    <property type="entry name" value="FAD/NAD-bd_sf"/>
</dbReference>
<name>A0A382MYN8_9ZZZZ</name>
<dbReference type="GO" id="GO:0047865">
    <property type="term" value="F:dimethylglycine dehydrogenase activity"/>
    <property type="evidence" value="ECO:0007669"/>
    <property type="project" value="TreeGrafter"/>
</dbReference>
<evidence type="ECO:0000313" key="2">
    <source>
        <dbReference type="EMBL" id="SVC52957.1"/>
    </source>
</evidence>
<dbReference type="PANTHER" id="PTHR13847">
    <property type="entry name" value="SARCOSINE DEHYDROGENASE-RELATED"/>
    <property type="match status" value="1"/>
</dbReference>
<reference evidence="2" key="1">
    <citation type="submission" date="2018-05" db="EMBL/GenBank/DDBJ databases">
        <authorList>
            <person name="Lanie J.A."/>
            <person name="Ng W.-L."/>
            <person name="Kazmierczak K.M."/>
            <person name="Andrzejewski T.M."/>
            <person name="Davidsen T.M."/>
            <person name="Wayne K.J."/>
            <person name="Tettelin H."/>
            <person name="Glass J.I."/>
            <person name="Rusch D."/>
            <person name="Podicherti R."/>
            <person name="Tsui H.-C.T."/>
            <person name="Winkler M.E."/>
        </authorList>
    </citation>
    <scope>NUCLEOTIDE SEQUENCE</scope>
</reference>
<dbReference type="InterPro" id="IPR006076">
    <property type="entry name" value="FAD-dep_OxRdtase"/>
</dbReference>
<feature type="domain" description="FAD dependent oxidoreductase" evidence="1">
    <location>
        <begin position="6"/>
        <end position="274"/>
    </location>
</feature>
<dbReference type="GO" id="GO:0005759">
    <property type="term" value="C:mitochondrial matrix"/>
    <property type="evidence" value="ECO:0007669"/>
    <property type="project" value="TreeGrafter"/>
</dbReference>
<dbReference type="Pfam" id="PF01266">
    <property type="entry name" value="DAO"/>
    <property type="match status" value="1"/>
</dbReference>
<dbReference type="SUPFAM" id="SSF51905">
    <property type="entry name" value="FAD/NAD(P)-binding domain"/>
    <property type="match status" value="1"/>
</dbReference>
<dbReference type="Gene3D" id="3.30.9.10">
    <property type="entry name" value="D-Amino Acid Oxidase, subunit A, domain 2"/>
    <property type="match status" value="1"/>
</dbReference>
<dbReference type="AlphaFoldDB" id="A0A382MYN8"/>
<dbReference type="EMBL" id="UINC01096236">
    <property type="protein sequence ID" value="SVC52957.1"/>
    <property type="molecule type" value="Genomic_DNA"/>
</dbReference>
<feature type="non-terminal residue" evidence="2">
    <location>
        <position position="296"/>
    </location>
</feature>
<dbReference type="SUPFAM" id="SSF54373">
    <property type="entry name" value="FAD-linked reductases, C-terminal domain"/>
    <property type="match status" value="1"/>
</dbReference>
<sequence length="296" mass="32668">MQSHTRVVVIGGGMMGAGLLYHLAEEGWTDCLLIEKGELTSGSTWHAAGQCPIFIADYNMAKIHHYGNTLYPKLEQLTGQYVSWHGCGGIRFALNDVELEWFKHVEGVSKLIGFEMHILGPDEIKQHNPHVDTKGVLAGALTIGDGHVDPAGCCNALAKGARNYGANIERFTRVEGINATAGGEWDVITDKGTVRCEHVVNAAGCYARRVAQMAGTDVPITNMEHHYLVTEPIQEFIDSDVEMPVMRDPYASAYYRQEQNAALIGLYETHSGFEAWANRGGWPEWESDSELFEPDM</sequence>
<proteinExistence type="predicted"/>
<accession>A0A382MYN8</accession>
<protein>
    <recommendedName>
        <fullName evidence="1">FAD dependent oxidoreductase domain-containing protein</fullName>
    </recommendedName>
</protein>
<organism evidence="2">
    <name type="scientific">marine metagenome</name>
    <dbReference type="NCBI Taxonomy" id="408172"/>
    <lineage>
        <taxon>unclassified sequences</taxon>
        <taxon>metagenomes</taxon>
        <taxon>ecological metagenomes</taxon>
    </lineage>
</organism>
<dbReference type="Gene3D" id="3.50.50.60">
    <property type="entry name" value="FAD/NAD(P)-binding domain"/>
    <property type="match status" value="1"/>
</dbReference>
<dbReference type="PANTHER" id="PTHR13847:SF187">
    <property type="entry name" value="DIMETHYLGLYCINE DEHYDROGENASE, MITOCHONDRIAL"/>
    <property type="match status" value="1"/>
</dbReference>
<evidence type="ECO:0000259" key="1">
    <source>
        <dbReference type="Pfam" id="PF01266"/>
    </source>
</evidence>
<gene>
    <name evidence="2" type="ORF">METZ01_LOCUS305811</name>
</gene>